<evidence type="ECO:0000256" key="6">
    <source>
        <dbReference type="ARBA" id="ARBA00022691"/>
    </source>
</evidence>
<evidence type="ECO:0000256" key="1">
    <source>
        <dbReference type="ARBA" id="ARBA00003100"/>
    </source>
</evidence>
<dbReference type="GO" id="GO:0000179">
    <property type="term" value="F:rRNA (adenine-N6,N6-)-dimethyltransferase activity"/>
    <property type="evidence" value="ECO:0007669"/>
    <property type="project" value="UniProtKB-UniRule"/>
</dbReference>
<dbReference type="RefSeq" id="WP_103268737.1">
    <property type="nucleotide sequence ID" value="NZ_PPRS01000004.1"/>
</dbReference>
<feature type="binding site" evidence="11">
    <location>
        <position position="13"/>
    </location>
    <ligand>
        <name>S-adenosyl-L-methionine</name>
        <dbReference type="ChEBI" id="CHEBI:59789"/>
    </ligand>
</feature>
<reference evidence="13" key="1">
    <citation type="journal article" date="2012" name="Antimicrob. Agents Chemother.">
        <title>New MLSB Resistance Gene erm(43) in Staphylococcus lentus.</title>
        <authorList>
            <person name="Schwendener S."/>
            <person name="Perreten V."/>
        </authorList>
    </citation>
    <scope>NUCLEOTIDE SEQUENCE</scope>
    <source>
        <strain evidence="13">M155</strain>
    </source>
</reference>
<organism evidence="13">
    <name type="scientific">Mammaliicoccus lentus</name>
    <name type="common">Staphylococcus lentus</name>
    <dbReference type="NCBI Taxonomy" id="42858"/>
    <lineage>
        <taxon>Bacteria</taxon>
        <taxon>Bacillati</taxon>
        <taxon>Bacillota</taxon>
        <taxon>Bacilli</taxon>
        <taxon>Bacillales</taxon>
        <taxon>Staphylococcaceae</taxon>
        <taxon>Mammaliicoccus</taxon>
    </lineage>
</organism>
<feature type="binding site" evidence="11">
    <location>
        <position position="101"/>
    </location>
    <ligand>
        <name>S-adenosyl-L-methionine</name>
        <dbReference type="ChEBI" id="CHEBI:59789"/>
    </ligand>
</feature>
<dbReference type="InterPro" id="IPR020596">
    <property type="entry name" value="rRNA_Ade_Mease_Trfase_CS"/>
</dbReference>
<feature type="domain" description="Ribosomal RNA adenine methylase transferase N-terminal" evidence="12">
    <location>
        <begin position="18"/>
        <end position="180"/>
    </location>
</feature>
<dbReference type="NCBIfam" id="NF000499">
    <property type="entry name" value="Erm23S_rRNA_broad"/>
    <property type="match status" value="1"/>
</dbReference>
<proteinExistence type="inferred from homology"/>
<evidence type="ECO:0000256" key="8">
    <source>
        <dbReference type="ARBA" id="ARBA00029941"/>
    </source>
</evidence>
<keyword evidence="5 11" id="KW-0808">Transferase</keyword>
<dbReference type="SUPFAM" id="SSF53335">
    <property type="entry name" value="S-adenosyl-L-methionine-dependent methyltransferases"/>
    <property type="match status" value="1"/>
</dbReference>
<protein>
    <recommendedName>
        <fullName evidence="3">rRNA adenine N-6-methyltransferase</fullName>
        <ecNumber evidence="2">2.1.1.184</ecNumber>
    </recommendedName>
    <alternativeName>
        <fullName evidence="9">Erythromycin resistance protein</fullName>
    </alternativeName>
    <alternativeName>
        <fullName evidence="8">Macrolide-lincosamide-streptogramin B resistance protein</fullName>
    </alternativeName>
</protein>
<comment type="similarity">
    <text evidence="11">Belongs to the class I-like SAM-binding methyltransferase superfamily. rRNA adenine N(6)-methyltransferase family.</text>
</comment>
<dbReference type="AlphaFoldDB" id="I7ICE2"/>
<evidence type="ECO:0000256" key="11">
    <source>
        <dbReference type="PROSITE-ProRule" id="PRU01026"/>
    </source>
</evidence>
<evidence type="ECO:0000256" key="10">
    <source>
        <dbReference type="ARBA" id="ARBA00049167"/>
    </source>
</evidence>
<dbReference type="EC" id="2.1.1.184" evidence="2"/>
<dbReference type="EMBL" id="HE775264">
    <property type="protein sequence ID" value="CCG55258.1"/>
    <property type="molecule type" value="Genomic_DNA"/>
</dbReference>
<feature type="binding site" evidence="11">
    <location>
        <position position="38"/>
    </location>
    <ligand>
        <name>S-adenosyl-L-methionine</name>
        <dbReference type="ChEBI" id="CHEBI:59789"/>
    </ligand>
</feature>
<sequence>MNNKNPKDTQNFITSKKCINEILKNIIITADDNIVEIGTGKGHFTKALSKVVKSVIGVEIDKSLYYNLKKDSKLQDNIQLINQDILNFQFPDNKDYKIFGSIPYNISTEIIKKILYESKAEYNYLIVELGFAKRIQDKNKALSLLLLPKMDVEILKVIPNKYFHPKPKVESALILLKKHKPLISAKDEKIYQFFVYKWVNKEYKKLFTKNQFKKALKNANVQNLNKISKQQFISIFYSYKLFN</sequence>
<feature type="binding site" evidence="11">
    <location>
        <position position="11"/>
    </location>
    <ligand>
        <name>S-adenosyl-L-methionine</name>
        <dbReference type="ChEBI" id="CHEBI:59789"/>
    </ligand>
</feature>
<dbReference type="InterPro" id="IPR029063">
    <property type="entry name" value="SAM-dependent_MTases_sf"/>
</dbReference>
<dbReference type="InterPro" id="IPR023165">
    <property type="entry name" value="rRNA_Ade_diMease-like_C"/>
</dbReference>
<comment type="catalytic activity">
    <reaction evidence="10">
        <text>adenosine(2085) in 23S rRNA + 2 S-adenosyl-L-methionine = N(6)-dimethyladenosine(2085) in 23S rRNA + 2 S-adenosyl-L-homocysteine + 2 H(+)</text>
        <dbReference type="Rhea" id="RHEA:42784"/>
        <dbReference type="Rhea" id="RHEA-COMP:10237"/>
        <dbReference type="Rhea" id="RHEA-COMP:10238"/>
        <dbReference type="ChEBI" id="CHEBI:15378"/>
        <dbReference type="ChEBI" id="CHEBI:57856"/>
        <dbReference type="ChEBI" id="CHEBI:59789"/>
        <dbReference type="ChEBI" id="CHEBI:74411"/>
        <dbReference type="ChEBI" id="CHEBI:74493"/>
        <dbReference type="EC" id="2.1.1.184"/>
    </reaction>
</comment>
<feature type="binding site" evidence="11">
    <location>
        <position position="84"/>
    </location>
    <ligand>
        <name>S-adenosyl-L-methionine</name>
        <dbReference type="ChEBI" id="CHEBI:59789"/>
    </ligand>
</feature>
<dbReference type="InterPro" id="IPR020598">
    <property type="entry name" value="rRNA_Ade_methylase_Trfase_N"/>
</dbReference>
<name>I7ICE2_MAMLE</name>
<dbReference type="InterPro" id="IPR001737">
    <property type="entry name" value="KsgA/Erm"/>
</dbReference>
<accession>I7ICE2</accession>
<keyword evidence="7 11" id="KW-0694">RNA-binding</keyword>
<evidence type="ECO:0000256" key="2">
    <source>
        <dbReference type="ARBA" id="ARBA00012304"/>
    </source>
</evidence>
<keyword evidence="6 11" id="KW-0949">S-adenosyl-L-methionine</keyword>
<keyword evidence="4 11" id="KW-0489">Methyltransferase</keyword>
<dbReference type="PROSITE" id="PS01131">
    <property type="entry name" value="RRNA_A_DIMETH"/>
    <property type="match status" value="1"/>
</dbReference>
<evidence type="ECO:0000256" key="9">
    <source>
        <dbReference type="ARBA" id="ARBA00030809"/>
    </source>
</evidence>
<dbReference type="SMART" id="SM00650">
    <property type="entry name" value="rADc"/>
    <property type="match status" value="1"/>
</dbReference>
<dbReference type="Pfam" id="PF00398">
    <property type="entry name" value="RrnaAD"/>
    <property type="match status" value="1"/>
</dbReference>
<evidence type="ECO:0000256" key="5">
    <source>
        <dbReference type="ARBA" id="ARBA00022679"/>
    </source>
</evidence>
<dbReference type="CDD" id="cd02440">
    <property type="entry name" value="AdoMet_MTases"/>
    <property type="match status" value="1"/>
</dbReference>
<dbReference type="PANTHER" id="PTHR11727:SF7">
    <property type="entry name" value="DIMETHYLADENOSINE TRANSFERASE-RELATED"/>
    <property type="match status" value="1"/>
</dbReference>
<feature type="binding site" evidence="11">
    <location>
        <position position="59"/>
    </location>
    <ligand>
        <name>S-adenosyl-L-methionine</name>
        <dbReference type="ChEBI" id="CHEBI:59789"/>
    </ligand>
</feature>
<dbReference type="PROSITE" id="PS51689">
    <property type="entry name" value="SAM_RNA_A_N6_MT"/>
    <property type="match status" value="1"/>
</dbReference>
<evidence type="ECO:0000256" key="4">
    <source>
        <dbReference type="ARBA" id="ARBA00022603"/>
    </source>
</evidence>
<evidence type="ECO:0000259" key="12">
    <source>
        <dbReference type="SMART" id="SM00650"/>
    </source>
</evidence>
<comment type="function">
    <text evidence="1">This protein produces a dimethylation of the adenine residue at position 2085 in 23S rRNA, resulting in reduced affinity between ribosomes and macrolide-lincosamide-streptogramin B antibiotics.</text>
</comment>
<dbReference type="Gene3D" id="3.40.50.150">
    <property type="entry name" value="Vaccinia Virus protein VP39"/>
    <property type="match status" value="1"/>
</dbReference>
<dbReference type="GO" id="GO:0005829">
    <property type="term" value="C:cytosol"/>
    <property type="evidence" value="ECO:0007669"/>
    <property type="project" value="TreeGrafter"/>
</dbReference>
<evidence type="ECO:0000256" key="7">
    <source>
        <dbReference type="ARBA" id="ARBA00022884"/>
    </source>
</evidence>
<gene>
    <name evidence="13" type="primary">erm(43)</name>
</gene>
<dbReference type="PANTHER" id="PTHR11727">
    <property type="entry name" value="DIMETHYLADENOSINE TRANSFERASE"/>
    <property type="match status" value="1"/>
</dbReference>
<dbReference type="GO" id="GO:0003723">
    <property type="term" value="F:RNA binding"/>
    <property type="evidence" value="ECO:0007669"/>
    <property type="project" value="UniProtKB-UniRule"/>
</dbReference>
<dbReference type="GO" id="GO:0052910">
    <property type="term" value="F:23S rRNA (adenine(2085)-N(6))-dimethyltransferase activity"/>
    <property type="evidence" value="ECO:0007669"/>
    <property type="project" value="UniProtKB-EC"/>
</dbReference>
<dbReference type="NCBIfam" id="NF000412">
    <property type="entry name" value="Erm43"/>
    <property type="match status" value="1"/>
</dbReference>
<evidence type="ECO:0000313" key="13">
    <source>
        <dbReference type="EMBL" id="CCG55258.1"/>
    </source>
</evidence>
<evidence type="ECO:0000256" key="3">
    <source>
        <dbReference type="ARBA" id="ARBA00016505"/>
    </source>
</evidence>
<dbReference type="Gene3D" id="1.10.8.100">
    <property type="entry name" value="Ribosomal RNA adenine dimethylase-like, domain 2"/>
    <property type="match status" value="1"/>
</dbReference>